<dbReference type="InterPro" id="IPR050490">
    <property type="entry name" value="Bact_solute-bd_prot1"/>
</dbReference>
<dbReference type="Proteomes" id="UP001600943">
    <property type="component" value="Unassembled WGS sequence"/>
</dbReference>
<dbReference type="InterPro" id="IPR006059">
    <property type="entry name" value="SBP"/>
</dbReference>
<dbReference type="SUPFAM" id="SSF53850">
    <property type="entry name" value="Periplasmic binding protein-like II"/>
    <property type="match status" value="1"/>
</dbReference>
<dbReference type="PROSITE" id="PS51257">
    <property type="entry name" value="PROKAR_LIPOPROTEIN"/>
    <property type="match status" value="1"/>
</dbReference>
<evidence type="ECO:0000256" key="3">
    <source>
        <dbReference type="ARBA" id="ARBA00022729"/>
    </source>
</evidence>
<dbReference type="RefSeq" id="WP_390407487.1">
    <property type="nucleotide sequence ID" value="NZ_BAABYW010000001.1"/>
</dbReference>
<evidence type="ECO:0000256" key="1">
    <source>
        <dbReference type="ARBA" id="ARBA00008520"/>
    </source>
</evidence>
<name>A0ABQ0BDR7_9FIRM</name>
<dbReference type="Pfam" id="PF13416">
    <property type="entry name" value="SBP_bac_8"/>
    <property type="match status" value="1"/>
</dbReference>
<feature type="signal peptide" evidence="4">
    <location>
        <begin position="1"/>
        <end position="23"/>
    </location>
</feature>
<keyword evidence="3 4" id="KW-0732">Signal</keyword>
<sequence>MKTRGKRVLSILISLMVMCTMTACGSKEDAVKTKDGKVKIRAYLGGGDLSEKIDALAADFNAQSETTEVEVVPMPADTSSMITVMFNSGNTPTVMGLETGDLLRAKDRLADLSDLSAVEYASAGTIDAARDGEAVYGVPYRIEGMGLIYNRAVLDDALGESFDPDSIHTREDLRMVFEEIEKAGIAPIVLGAQDWSLSTHLATDIYTGQSEDPQEQAAFVDKLKRGEEDLASNEVFQEVMNTIDLLKEYNYHADNPLLYANDGDTTKQARILTEGKAAFWFQGNWGSTALESLDPEGEYGMIPLPVGEDDSYPNNRIATLVPMYLTVFNGATEEQQQSGRELIEYITQTERGWEFVVNDAKGIPAYDNAAVEVENGIASSILNYQEKGRTKVAYMANTADHYVDTGAALQRYLDGQISREEVAEAYEAYWRAK</sequence>
<evidence type="ECO:0008006" key="7">
    <source>
        <dbReference type="Google" id="ProtNLM"/>
    </source>
</evidence>
<reference evidence="5 6" key="1">
    <citation type="submission" date="2024-04" db="EMBL/GenBank/DDBJ databases">
        <title>Defined microbial consortia suppress multidrug-resistant proinflammatory Enterobacteriaceae via ecological control.</title>
        <authorList>
            <person name="Furuichi M."/>
            <person name="Kawaguchi T."/>
            <person name="Pust M."/>
            <person name="Yasuma K."/>
            <person name="Plichta D."/>
            <person name="Hasegawa N."/>
            <person name="Ohya T."/>
            <person name="Bhattarai S."/>
            <person name="Sasajima S."/>
            <person name="Aoto Y."/>
            <person name="Tuganbaev T."/>
            <person name="Yaginuma M."/>
            <person name="Ueda M."/>
            <person name="Okahashi N."/>
            <person name="Amafuji K."/>
            <person name="Kiridooshi Y."/>
            <person name="Sugita K."/>
            <person name="Strazar M."/>
            <person name="Skelly A."/>
            <person name="Suda W."/>
            <person name="Hattori M."/>
            <person name="Nakamoto N."/>
            <person name="Caballero S."/>
            <person name="Norman J."/>
            <person name="Olle B."/>
            <person name="Tanoue T."/>
            <person name="Arita M."/>
            <person name="Bucci V."/>
            <person name="Atarashi K."/>
            <person name="Xavier R."/>
            <person name="Honda K."/>
        </authorList>
    </citation>
    <scope>NUCLEOTIDE SEQUENCE [LARGE SCALE GENOMIC DNA]</scope>
    <source>
        <strain evidence="6">k04-0078-D8-1</strain>
    </source>
</reference>
<keyword evidence="2" id="KW-0813">Transport</keyword>
<organism evidence="5 6">
    <name type="scientific">Blautia hominis</name>
    <dbReference type="NCBI Taxonomy" id="2025493"/>
    <lineage>
        <taxon>Bacteria</taxon>
        <taxon>Bacillati</taxon>
        <taxon>Bacillota</taxon>
        <taxon>Clostridia</taxon>
        <taxon>Lachnospirales</taxon>
        <taxon>Lachnospiraceae</taxon>
        <taxon>Blautia</taxon>
    </lineage>
</organism>
<evidence type="ECO:0000256" key="4">
    <source>
        <dbReference type="SAM" id="SignalP"/>
    </source>
</evidence>
<evidence type="ECO:0000256" key="2">
    <source>
        <dbReference type="ARBA" id="ARBA00022448"/>
    </source>
</evidence>
<keyword evidence="6" id="KW-1185">Reference proteome</keyword>
<protein>
    <recommendedName>
        <fullName evidence="7">Carbohydrate ABC transporter substrate-binding protein</fullName>
    </recommendedName>
</protein>
<evidence type="ECO:0000313" key="5">
    <source>
        <dbReference type="EMBL" id="GAA6409605.1"/>
    </source>
</evidence>
<dbReference type="Gene3D" id="3.40.190.10">
    <property type="entry name" value="Periplasmic binding protein-like II"/>
    <property type="match status" value="2"/>
</dbReference>
<dbReference type="PANTHER" id="PTHR43649:SF34">
    <property type="entry name" value="ABC TRANSPORTER PERIPLASMIC-BINDING PROTEIN YCJN-RELATED"/>
    <property type="match status" value="1"/>
</dbReference>
<dbReference type="EMBL" id="BAABYW010000001">
    <property type="protein sequence ID" value="GAA6409605.1"/>
    <property type="molecule type" value="Genomic_DNA"/>
</dbReference>
<feature type="chain" id="PRO_5045235943" description="Carbohydrate ABC transporter substrate-binding protein" evidence="4">
    <location>
        <begin position="24"/>
        <end position="433"/>
    </location>
</feature>
<comment type="similarity">
    <text evidence="1">Belongs to the bacterial solute-binding protein 1 family.</text>
</comment>
<proteinExistence type="inferred from homology"/>
<dbReference type="PANTHER" id="PTHR43649">
    <property type="entry name" value="ARABINOSE-BINDING PROTEIN-RELATED"/>
    <property type="match status" value="1"/>
</dbReference>
<gene>
    <name evidence="5" type="ORF">K040078D81_37220</name>
</gene>
<accession>A0ABQ0BDR7</accession>
<evidence type="ECO:0000313" key="6">
    <source>
        <dbReference type="Proteomes" id="UP001600943"/>
    </source>
</evidence>
<comment type="caution">
    <text evidence="5">The sequence shown here is derived from an EMBL/GenBank/DDBJ whole genome shotgun (WGS) entry which is preliminary data.</text>
</comment>